<sequence>MVFDGKAASQCASPHNNPLVVEMKIASIIVQGSSIDIITWDCLKKLVHPGRDIVPLVHPILGFGGQEVNSTGMIRLPVRFDNKLRSKNLEVNFLVVDVPTAYNVILRHPTLHKYILPKKNKQYHKKTTRKKKRLHIRLSTILMTLLLRSPGLSIHGVGCLVPCTLALTERGNKLHLLGVTTFIFGLLTVVHVGEPRNSYPPKTLGPASPKPCVNTLGYQCGPAGSLAPSPGPPFLPLWLRHPQPSQAPPLAGAASFSCRLHGRPDQPSAFPNAAGTDIPPQLSIPNKYLGHGYLLLGDLWGIQSTRGDEVLTRENLAARSALMKLVDDHCVIRGELPATWGATLTVFSGAVSSYKPVVRSPDDRLLYCRVADRLPPASPA</sequence>
<reference evidence="1" key="1">
    <citation type="submission" date="2022-04" db="EMBL/GenBank/DDBJ databases">
        <title>Carnegiea gigantea Genome sequencing and assembly v2.</title>
        <authorList>
            <person name="Copetti D."/>
            <person name="Sanderson M.J."/>
            <person name="Burquez A."/>
            <person name="Wojciechowski M.F."/>
        </authorList>
    </citation>
    <scope>NUCLEOTIDE SEQUENCE</scope>
    <source>
        <strain evidence="1">SGP5-SGP5p</strain>
        <tissue evidence="1">Aerial part</tissue>
    </source>
</reference>
<organism evidence="1 2">
    <name type="scientific">Carnegiea gigantea</name>
    <dbReference type="NCBI Taxonomy" id="171969"/>
    <lineage>
        <taxon>Eukaryota</taxon>
        <taxon>Viridiplantae</taxon>
        <taxon>Streptophyta</taxon>
        <taxon>Embryophyta</taxon>
        <taxon>Tracheophyta</taxon>
        <taxon>Spermatophyta</taxon>
        <taxon>Magnoliopsida</taxon>
        <taxon>eudicotyledons</taxon>
        <taxon>Gunneridae</taxon>
        <taxon>Pentapetalae</taxon>
        <taxon>Caryophyllales</taxon>
        <taxon>Cactineae</taxon>
        <taxon>Cactaceae</taxon>
        <taxon>Cactoideae</taxon>
        <taxon>Echinocereeae</taxon>
        <taxon>Carnegiea</taxon>
    </lineage>
</organism>
<protein>
    <submittedName>
        <fullName evidence="1">Uncharacterized protein</fullName>
    </submittedName>
</protein>
<evidence type="ECO:0000313" key="1">
    <source>
        <dbReference type="EMBL" id="KAJ8446514.1"/>
    </source>
</evidence>
<keyword evidence="2" id="KW-1185">Reference proteome</keyword>
<comment type="caution">
    <text evidence="1">The sequence shown here is derived from an EMBL/GenBank/DDBJ whole genome shotgun (WGS) entry which is preliminary data.</text>
</comment>
<dbReference type="EMBL" id="JAKOGI010000053">
    <property type="protein sequence ID" value="KAJ8446514.1"/>
    <property type="molecule type" value="Genomic_DNA"/>
</dbReference>
<dbReference type="PANTHER" id="PTHR33240">
    <property type="entry name" value="OS08G0508500 PROTEIN"/>
    <property type="match status" value="1"/>
</dbReference>
<dbReference type="PANTHER" id="PTHR33240:SF17">
    <property type="entry name" value="EUKARYOTIC PEPTIDE CHAIN RELEASE FACTOR GTP-BINDING SUBUNIT-LIKE"/>
    <property type="match status" value="1"/>
</dbReference>
<dbReference type="CDD" id="cd00303">
    <property type="entry name" value="retropepsin_like"/>
    <property type="match status" value="1"/>
</dbReference>
<dbReference type="AlphaFoldDB" id="A0A9Q1KPG4"/>
<name>A0A9Q1KPG4_9CARY</name>
<gene>
    <name evidence="1" type="ORF">Cgig2_027476</name>
</gene>
<proteinExistence type="predicted"/>
<evidence type="ECO:0000313" key="2">
    <source>
        <dbReference type="Proteomes" id="UP001153076"/>
    </source>
</evidence>
<accession>A0A9Q1KPG4</accession>
<dbReference type="Proteomes" id="UP001153076">
    <property type="component" value="Unassembled WGS sequence"/>
</dbReference>